<evidence type="ECO:0000313" key="3">
    <source>
        <dbReference type="Proteomes" id="UP001066276"/>
    </source>
</evidence>
<organism evidence="2 3">
    <name type="scientific">Pleurodeles waltl</name>
    <name type="common">Iberian ribbed newt</name>
    <dbReference type="NCBI Taxonomy" id="8319"/>
    <lineage>
        <taxon>Eukaryota</taxon>
        <taxon>Metazoa</taxon>
        <taxon>Chordata</taxon>
        <taxon>Craniata</taxon>
        <taxon>Vertebrata</taxon>
        <taxon>Euteleostomi</taxon>
        <taxon>Amphibia</taxon>
        <taxon>Batrachia</taxon>
        <taxon>Caudata</taxon>
        <taxon>Salamandroidea</taxon>
        <taxon>Salamandridae</taxon>
        <taxon>Pleurodelinae</taxon>
        <taxon>Pleurodeles</taxon>
    </lineage>
</organism>
<name>A0AAV7KMQ8_PLEWA</name>
<accession>A0AAV7KMQ8</accession>
<evidence type="ECO:0000313" key="2">
    <source>
        <dbReference type="EMBL" id="KAJ1080172.1"/>
    </source>
</evidence>
<feature type="region of interest" description="Disordered" evidence="1">
    <location>
        <begin position="34"/>
        <end position="65"/>
    </location>
</feature>
<feature type="non-terminal residue" evidence="2">
    <location>
        <position position="65"/>
    </location>
</feature>
<comment type="caution">
    <text evidence="2">The sequence shown here is derived from an EMBL/GenBank/DDBJ whole genome shotgun (WGS) entry which is preliminary data.</text>
</comment>
<evidence type="ECO:0000256" key="1">
    <source>
        <dbReference type="SAM" id="MobiDB-lite"/>
    </source>
</evidence>
<feature type="compositionally biased region" description="Polar residues" evidence="1">
    <location>
        <begin position="36"/>
        <end position="47"/>
    </location>
</feature>
<keyword evidence="3" id="KW-1185">Reference proteome</keyword>
<protein>
    <submittedName>
        <fullName evidence="2">Uncharacterized protein</fullName>
    </submittedName>
</protein>
<proteinExistence type="predicted"/>
<gene>
    <name evidence="2" type="ORF">NDU88_000392</name>
</gene>
<reference evidence="2" key="1">
    <citation type="journal article" date="2022" name="bioRxiv">
        <title>Sequencing and chromosome-scale assembly of the giantPleurodeles waltlgenome.</title>
        <authorList>
            <person name="Brown T."/>
            <person name="Elewa A."/>
            <person name="Iarovenko S."/>
            <person name="Subramanian E."/>
            <person name="Araus A.J."/>
            <person name="Petzold A."/>
            <person name="Susuki M."/>
            <person name="Suzuki K.-i.T."/>
            <person name="Hayashi T."/>
            <person name="Toyoda A."/>
            <person name="Oliveira C."/>
            <person name="Osipova E."/>
            <person name="Leigh N.D."/>
            <person name="Simon A."/>
            <person name="Yun M.H."/>
        </authorList>
    </citation>
    <scope>NUCLEOTIDE SEQUENCE</scope>
    <source>
        <strain evidence="2">20211129_DDA</strain>
        <tissue evidence="2">Liver</tissue>
    </source>
</reference>
<sequence>GLGDVDSCTPWGAEPLKVCSGRSRLFRAGGAARETCTGSRLTRSAGSLQRGRPFPVPRPAEPRRG</sequence>
<dbReference type="AlphaFoldDB" id="A0AAV7KMQ8"/>
<dbReference type="EMBL" id="JANPWB010000016">
    <property type="protein sequence ID" value="KAJ1080172.1"/>
    <property type="molecule type" value="Genomic_DNA"/>
</dbReference>
<dbReference type="Proteomes" id="UP001066276">
    <property type="component" value="Chromosome 12"/>
</dbReference>
<feature type="non-terminal residue" evidence="2">
    <location>
        <position position="1"/>
    </location>
</feature>